<reference evidence="2" key="1">
    <citation type="submission" date="2021-03" db="EMBL/GenBank/DDBJ databases">
        <title>Draft genome sequence of rust myrtle Austropuccinia psidii MF-1, a brazilian biotype.</title>
        <authorList>
            <person name="Quecine M.C."/>
            <person name="Pachon D.M.R."/>
            <person name="Bonatelli M.L."/>
            <person name="Correr F.H."/>
            <person name="Franceschini L.M."/>
            <person name="Leite T.F."/>
            <person name="Margarido G.R.A."/>
            <person name="Almeida C.A."/>
            <person name="Ferrarezi J.A."/>
            <person name="Labate C.A."/>
        </authorList>
    </citation>
    <scope>NUCLEOTIDE SEQUENCE</scope>
    <source>
        <strain evidence="2">MF-1</strain>
    </source>
</reference>
<feature type="region of interest" description="Disordered" evidence="1">
    <location>
        <begin position="1"/>
        <end position="33"/>
    </location>
</feature>
<protein>
    <submittedName>
        <fullName evidence="2">Uncharacterized protein</fullName>
    </submittedName>
</protein>
<sequence length="173" mass="19560">MELDSQVELITQKGKIPSGTESTQGSVISQRKVPEVPVISEQELELIKTVLHSLQGQGLENVVTNPPRSDEILAHHETIPQRVGKGRYSNGWNPLSSKPKIKKIKEYHSKKREESKGEATVASTSRTKANQLPQEGKKNKNKNRRKQYSQSYKIPKIQKDAMENVFNMARTLM</sequence>
<feature type="compositionally biased region" description="Polar residues" evidence="1">
    <location>
        <begin position="121"/>
        <end position="133"/>
    </location>
</feature>
<feature type="compositionally biased region" description="Basic and acidic residues" evidence="1">
    <location>
        <begin position="104"/>
        <end position="117"/>
    </location>
</feature>
<feature type="compositionally biased region" description="Polar residues" evidence="1">
    <location>
        <begin position="19"/>
        <end position="29"/>
    </location>
</feature>
<dbReference type="Proteomes" id="UP000765509">
    <property type="component" value="Unassembled WGS sequence"/>
</dbReference>
<name>A0A9Q3P7Y0_9BASI</name>
<gene>
    <name evidence="2" type="ORF">O181_091255</name>
</gene>
<evidence type="ECO:0000256" key="1">
    <source>
        <dbReference type="SAM" id="MobiDB-lite"/>
    </source>
</evidence>
<dbReference type="AlphaFoldDB" id="A0A9Q3P7Y0"/>
<dbReference type="EMBL" id="AVOT02057439">
    <property type="protein sequence ID" value="MBW0551540.1"/>
    <property type="molecule type" value="Genomic_DNA"/>
</dbReference>
<feature type="region of interest" description="Disordered" evidence="1">
    <location>
        <begin position="75"/>
        <end position="155"/>
    </location>
</feature>
<organism evidence="2 3">
    <name type="scientific">Austropuccinia psidii MF-1</name>
    <dbReference type="NCBI Taxonomy" id="1389203"/>
    <lineage>
        <taxon>Eukaryota</taxon>
        <taxon>Fungi</taxon>
        <taxon>Dikarya</taxon>
        <taxon>Basidiomycota</taxon>
        <taxon>Pucciniomycotina</taxon>
        <taxon>Pucciniomycetes</taxon>
        <taxon>Pucciniales</taxon>
        <taxon>Sphaerophragmiaceae</taxon>
        <taxon>Austropuccinia</taxon>
    </lineage>
</organism>
<comment type="caution">
    <text evidence="2">The sequence shown here is derived from an EMBL/GenBank/DDBJ whole genome shotgun (WGS) entry which is preliminary data.</text>
</comment>
<evidence type="ECO:0000313" key="3">
    <source>
        <dbReference type="Proteomes" id="UP000765509"/>
    </source>
</evidence>
<proteinExistence type="predicted"/>
<keyword evidence="3" id="KW-1185">Reference proteome</keyword>
<evidence type="ECO:0000313" key="2">
    <source>
        <dbReference type="EMBL" id="MBW0551540.1"/>
    </source>
</evidence>
<accession>A0A9Q3P7Y0</accession>